<dbReference type="InterPro" id="IPR043708">
    <property type="entry name" value="DUF5648"/>
</dbReference>
<organism evidence="2 3">
    <name type="scientific">Rhodonia placenta</name>
    <dbReference type="NCBI Taxonomy" id="104341"/>
    <lineage>
        <taxon>Eukaryota</taxon>
        <taxon>Fungi</taxon>
        <taxon>Dikarya</taxon>
        <taxon>Basidiomycota</taxon>
        <taxon>Agaricomycotina</taxon>
        <taxon>Agaricomycetes</taxon>
        <taxon>Polyporales</taxon>
        <taxon>Adustoporiaceae</taxon>
        <taxon>Rhodonia</taxon>
    </lineage>
</organism>
<sequence length="127" mass="14307">MEYTLRTYTSYSSRGDSGWAFTTQVGSTVPLYHLFHYSSATGSDNFYTTNETERDVFGAQDGYTYGGVAAYVYATQICGSVPLYRSYQPVTVDHFYTNNRTDNRIASTTLDYVEEGIQCYVLPDPTD</sequence>
<dbReference type="AlphaFoldDB" id="A0A8H7P639"/>
<dbReference type="EMBL" id="JADOXO010000038">
    <property type="protein sequence ID" value="KAF9817741.1"/>
    <property type="molecule type" value="Genomic_DNA"/>
</dbReference>
<comment type="caution">
    <text evidence="2">The sequence shown here is derived from an EMBL/GenBank/DDBJ whole genome shotgun (WGS) entry which is preliminary data.</text>
</comment>
<evidence type="ECO:0000313" key="2">
    <source>
        <dbReference type="EMBL" id="KAF9817741.1"/>
    </source>
</evidence>
<evidence type="ECO:0000313" key="3">
    <source>
        <dbReference type="Proteomes" id="UP000639403"/>
    </source>
</evidence>
<dbReference type="Pfam" id="PF18885">
    <property type="entry name" value="DUF5648"/>
    <property type="match status" value="1"/>
</dbReference>
<gene>
    <name evidence="2" type="ORF">IEO21_03200</name>
</gene>
<reference evidence="2" key="1">
    <citation type="submission" date="2020-11" db="EMBL/GenBank/DDBJ databases">
        <authorList>
            <person name="Koelle M."/>
            <person name="Horta M.A.C."/>
            <person name="Nowrousian M."/>
            <person name="Ohm R.A."/>
            <person name="Benz P."/>
            <person name="Pilgard A."/>
        </authorList>
    </citation>
    <scope>NUCLEOTIDE SEQUENCE</scope>
    <source>
        <strain evidence="2">FPRL280</strain>
    </source>
</reference>
<feature type="domain" description="DUF5648" evidence="1">
    <location>
        <begin position="9"/>
        <end position="122"/>
    </location>
</feature>
<accession>A0A8H7P639</accession>
<dbReference type="Proteomes" id="UP000639403">
    <property type="component" value="Unassembled WGS sequence"/>
</dbReference>
<name>A0A8H7P639_9APHY</name>
<evidence type="ECO:0000259" key="1">
    <source>
        <dbReference type="Pfam" id="PF18885"/>
    </source>
</evidence>
<reference evidence="2" key="2">
    <citation type="journal article" name="Front. Microbiol.">
        <title>Degradative Capacity of Two Strains of Rhodonia placenta: From Phenotype to Genotype.</title>
        <authorList>
            <person name="Kolle M."/>
            <person name="Horta M.A.C."/>
            <person name="Nowrousian M."/>
            <person name="Ohm R.A."/>
            <person name="Benz J.P."/>
            <person name="Pilgard A."/>
        </authorList>
    </citation>
    <scope>NUCLEOTIDE SEQUENCE</scope>
    <source>
        <strain evidence="2">FPRL280</strain>
    </source>
</reference>
<protein>
    <recommendedName>
        <fullName evidence="1">DUF5648 domain-containing protein</fullName>
    </recommendedName>
</protein>
<proteinExistence type="predicted"/>